<evidence type="ECO:0000256" key="3">
    <source>
        <dbReference type="ARBA" id="ARBA00022634"/>
    </source>
</evidence>
<dbReference type="AlphaFoldDB" id="A0A0F8YNJ8"/>
<evidence type="ECO:0000256" key="4">
    <source>
        <dbReference type="ARBA" id="ARBA00022741"/>
    </source>
</evidence>
<gene>
    <name evidence="7" type="ORF">LCGC14_2797980</name>
</gene>
<comment type="caution">
    <text evidence="7">The sequence shown here is derived from an EMBL/GenBank/DDBJ whole genome shotgun (WGS) entry which is preliminary data.</text>
</comment>
<name>A0A0F8YNJ8_9ZZZZ</name>
<feature type="non-terminal residue" evidence="7">
    <location>
        <position position="1"/>
    </location>
</feature>
<evidence type="ECO:0000313" key="7">
    <source>
        <dbReference type="EMBL" id="KKK82983.1"/>
    </source>
</evidence>
<proteinExistence type="inferred from homology"/>
<evidence type="ECO:0000256" key="1">
    <source>
        <dbReference type="ARBA" id="ARBA00007405"/>
    </source>
</evidence>
<dbReference type="GO" id="GO:0000166">
    <property type="term" value="F:nucleotide binding"/>
    <property type="evidence" value="ECO:0007669"/>
    <property type="project" value="UniProtKB-KW"/>
</dbReference>
<accession>A0A0F8YNJ8</accession>
<reference evidence="7" key="1">
    <citation type="journal article" date="2015" name="Nature">
        <title>Complex archaea that bridge the gap between prokaryotes and eukaryotes.</title>
        <authorList>
            <person name="Spang A."/>
            <person name="Saw J.H."/>
            <person name="Jorgensen S.L."/>
            <person name="Zaremba-Niedzwiedzka K."/>
            <person name="Martijn J."/>
            <person name="Lind A.E."/>
            <person name="van Eijk R."/>
            <person name="Schleper C."/>
            <person name="Guy L."/>
            <person name="Ettema T.J."/>
        </authorList>
    </citation>
    <scope>NUCLEOTIDE SEQUENCE</scope>
</reference>
<comment type="similarity">
    <text evidence="1">Belongs to the ribonucleoside diphosphate reductase class-2 family.</text>
</comment>
<dbReference type="EC" id="1.17.4.1" evidence="2"/>
<keyword evidence="4" id="KW-0547">Nucleotide-binding</keyword>
<dbReference type="GO" id="GO:0071897">
    <property type="term" value="P:DNA biosynthetic process"/>
    <property type="evidence" value="ECO:0007669"/>
    <property type="project" value="UniProtKB-KW"/>
</dbReference>
<dbReference type="InterPro" id="IPR024434">
    <property type="entry name" value="TSCPD_dom"/>
</dbReference>
<keyword evidence="3" id="KW-0237">DNA synthesis</keyword>
<organism evidence="7">
    <name type="scientific">marine sediment metagenome</name>
    <dbReference type="NCBI Taxonomy" id="412755"/>
    <lineage>
        <taxon>unclassified sequences</taxon>
        <taxon>metagenomes</taxon>
        <taxon>ecological metagenomes</taxon>
    </lineage>
</organism>
<evidence type="ECO:0000259" key="6">
    <source>
        <dbReference type="Pfam" id="PF12637"/>
    </source>
</evidence>
<comment type="catalytic activity">
    <reaction evidence="5">
        <text>a 2'-deoxyribonucleoside 5'-diphosphate + [thioredoxin]-disulfide + H2O = a ribonucleoside 5'-diphosphate + [thioredoxin]-dithiol</text>
        <dbReference type="Rhea" id="RHEA:23252"/>
        <dbReference type="Rhea" id="RHEA-COMP:10698"/>
        <dbReference type="Rhea" id="RHEA-COMP:10700"/>
        <dbReference type="ChEBI" id="CHEBI:15377"/>
        <dbReference type="ChEBI" id="CHEBI:29950"/>
        <dbReference type="ChEBI" id="CHEBI:50058"/>
        <dbReference type="ChEBI" id="CHEBI:57930"/>
        <dbReference type="ChEBI" id="CHEBI:73316"/>
        <dbReference type="EC" id="1.17.4.1"/>
    </reaction>
</comment>
<dbReference type="EMBL" id="LAZR01052431">
    <property type="protein sequence ID" value="KKK82983.1"/>
    <property type="molecule type" value="Genomic_DNA"/>
</dbReference>
<dbReference type="GO" id="GO:0004748">
    <property type="term" value="F:ribonucleoside-diphosphate reductase activity, thioredoxin disulfide as acceptor"/>
    <property type="evidence" value="ECO:0007669"/>
    <property type="project" value="UniProtKB-EC"/>
</dbReference>
<sequence>ISSTSAKYAEWTTALTRMISSIMRQGIDISFIPEELQQVASSHDSAWIDGVYYPSLIAYIGKTIENHIGAPPKVTLEDQLTIKALCPKCNQLGLIAKEGCNTCDICGYSDCS</sequence>
<evidence type="ECO:0000256" key="5">
    <source>
        <dbReference type="ARBA" id="ARBA00047754"/>
    </source>
</evidence>
<feature type="domain" description="TSCPD" evidence="6">
    <location>
        <begin position="7"/>
        <end position="67"/>
    </location>
</feature>
<dbReference type="Pfam" id="PF12637">
    <property type="entry name" value="TSCPD"/>
    <property type="match status" value="1"/>
</dbReference>
<evidence type="ECO:0000256" key="2">
    <source>
        <dbReference type="ARBA" id="ARBA00012274"/>
    </source>
</evidence>
<protein>
    <recommendedName>
        <fullName evidence="2">ribonucleoside-diphosphate reductase</fullName>
        <ecNumber evidence="2">1.17.4.1</ecNumber>
    </recommendedName>
</protein>